<evidence type="ECO:0000259" key="5">
    <source>
        <dbReference type="Pfam" id="PF00150"/>
    </source>
</evidence>
<keyword evidence="4" id="KW-0732">Signal</keyword>
<dbReference type="Pfam" id="PF00150">
    <property type="entry name" value="Cellulase"/>
    <property type="match status" value="1"/>
</dbReference>
<dbReference type="RefSeq" id="WP_254092512.1">
    <property type="nucleotide sequence ID" value="NZ_JAHESC010000038.1"/>
</dbReference>
<dbReference type="EMBL" id="JAHESC010000038">
    <property type="protein sequence ID" value="MBT1689286.1"/>
    <property type="molecule type" value="Genomic_DNA"/>
</dbReference>
<proteinExistence type="inferred from homology"/>
<evidence type="ECO:0000256" key="4">
    <source>
        <dbReference type="SAM" id="SignalP"/>
    </source>
</evidence>
<evidence type="ECO:0000313" key="7">
    <source>
        <dbReference type="Proteomes" id="UP001319180"/>
    </source>
</evidence>
<name>A0AAP2GJD2_9BACT</name>
<keyword evidence="1 3" id="KW-0378">Hydrolase</keyword>
<dbReference type="InterPro" id="IPR001547">
    <property type="entry name" value="Glyco_hydro_5"/>
</dbReference>
<dbReference type="GO" id="GO:0004553">
    <property type="term" value="F:hydrolase activity, hydrolyzing O-glycosyl compounds"/>
    <property type="evidence" value="ECO:0007669"/>
    <property type="project" value="InterPro"/>
</dbReference>
<dbReference type="PROSITE" id="PS51257">
    <property type="entry name" value="PROKAR_LIPOPROTEIN"/>
    <property type="match status" value="1"/>
</dbReference>
<comment type="caution">
    <text evidence="6">The sequence shown here is derived from an EMBL/GenBank/DDBJ whole genome shotgun (WGS) entry which is preliminary data.</text>
</comment>
<dbReference type="SUPFAM" id="SSF51445">
    <property type="entry name" value="(Trans)glycosidases"/>
    <property type="match status" value="1"/>
</dbReference>
<sequence>MKRYLHNSPSLVATACWLAAIFLAAGCSSDDDSGNNNDNDDPKPTFYVDGTTLKDPCGDVVILRGINKMSVFDEGDSNGDTYLPEIAKSNANCVRIVWQATYSNGQPASIPQLETLIQKCIALKMIPMVEMHDATCNLDGLPAVVDYWTRTEMVALVKKYEHALLVNIANEAGDYEVTANAFVAAYKTAITRLRNAGFRTPLFIDAPDCGKNLEVLVPAATALQAHDPDHNLMFSVHTYWSKMAVANAQPTFIKDQLDAAAAANVPLIIGELCAFGGWAGIDAPDYAACGDPGAVDYKTVLEEASRHDMGYLIWEWGPGNGYYHYNPPVLCPGMDMTTDGTYQSIVNIPVGDPTKGWIRDVVIDHANGLRKSAGKTAYMERGFACE</sequence>
<feature type="domain" description="Glycoside hydrolase family 5" evidence="5">
    <location>
        <begin position="67"/>
        <end position="318"/>
    </location>
</feature>
<evidence type="ECO:0000256" key="3">
    <source>
        <dbReference type="RuleBase" id="RU361153"/>
    </source>
</evidence>
<dbReference type="Gene3D" id="3.20.20.80">
    <property type="entry name" value="Glycosidases"/>
    <property type="match status" value="1"/>
</dbReference>
<evidence type="ECO:0000256" key="2">
    <source>
        <dbReference type="ARBA" id="ARBA00023295"/>
    </source>
</evidence>
<gene>
    <name evidence="6" type="ORF">KK078_22155</name>
</gene>
<comment type="similarity">
    <text evidence="3">Belongs to the glycosyl hydrolase 5 (cellulase A) family.</text>
</comment>
<dbReference type="AlphaFoldDB" id="A0AAP2GJD2"/>
<dbReference type="InterPro" id="IPR017853">
    <property type="entry name" value="GH"/>
</dbReference>
<evidence type="ECO:0000256" key="1">
    <source>
        <dbReference type="ARBA" id="ARBA00022801"/>
    </source>
</evidence>
<dbReference type="Proteomes" id="UP001319180">
    <property type="component" value="Unassembled WGS sequence"/>
</dbReference>
<evidence type="ECO:0000313" key="6">
    <source>
        <dbReference type="EMBL" id="MBT1689286.1"/>
    </source>
</evidence>
<feature type="chain" id="PRO_5042846672" evidence="4">
    <location>
        <begin position="25"/>
        <end position="386"/>
    </location>
</feature>
<reference evidence="6 7" key="1">
    <citation type="submission" date="2021-05" db="EMBL/GenBank/DDBJ databases">
        <title>A Polyphasic approach of four new species of the genus Ohtaekwangia: Ohtaekwangia histidinii sp. nov., Ohtaekwangia cretensis sp. nov., Ohtaekwangia indiensis sp. nov., Ohtaekwangia reichenbachii sp. nov. from diverse environment.</title>
        <authorList>
            <person name="Octaviana S."/>
        </authorList>
    </citation>
    <scope>NUCLEOTIDE SEQUENCE [LARGE SCALE GENOMIC DNA]</scope>
    <source>
        <strain evidence="6 7">PWU37</strain>
    </source>
</reference>
<organism evidence="6 7">
    <name type="scientific">Dawidia soli</name>
    <dbReference type="NCBI Taxonomy" id="2782352"/>
    <lineage>
        <taxon>Bacteria</taxon>
        <taxon>Pseudomonadati</taxon>
        <taxon>Bacteroidota</taxon>
        <taxon>Cytophagia</taxon>
        <taxon>Cytophagales</taxon>
        <taxon>Chryseotaleaceae</taxon>
        <taxon>Dawidia</taxon>
    </lineage>
</organism>
<accession>A0AAP2GJD2</accession>
<feature type="signal peptide" evidence="4">
    <location>
        <begin position="1"/>
        <end position="24"/>
    </location>
</feature>
<keyword evidence="2 3" id="KW-0326">Glycosidase</keyword>
<dbReference type="GO" id="GO:0000272">
    <property type="term" value="P:polysaccharide catabolic process"/>
    <property type="evidence" value="ECO:0007669"/>
    <property type="project" value="InterPro"/>
</dbReference>
<keyword evidence="7" id="KW-1185">Reference proteome</keyword>
<protein>
    <submittedName>
        <fullName evidence="6">Cellulase family glycosylhydrolase</fullName>
    </submittedName>
</protein>